<dbReference type="AlphaFoldDB" id="A0A507DLG6"/>
<reference evidence="3 4" key="1">
    <citation type="journal article" date="2019" name="Sci. Rep.">
        <title>Comparative genomics of chytrid fungi reveal insights into the obligate biotrophic and pathogenic lifestyle of Synchytrium endobioticum.</title>
        <authorList>
            <person name="van de Vossenberg B.T.L.H."/>
            <person name="Warris S."/>
            <person name="Nguyen H.D.T."/>
            <person name="van Gent-Pelzer M.P.E."/>
            <person name="Joly D.L."/>
            <person name="van de Geest H.C."/>
            <person name="Bonants P.J.M."/>
            <person name="Smith D.S."/>
            <person name="Levesque C.A."/>
            <person name="van der Lee T.A.J."/>
        </authorList>
    </citation>
    <scope>NUCLEOTIDE SEQUENCE [LARGE SCALE GENOMIC DNA]</scope>
    <source>
        <strain evidence="3 4">CBS 675.73</strain>
    </source>
</reference>
<sequence length="467" mass="51498">MEDTPLKMTQVLVLHRHGERVPVRHQTRILGVERLWRQCSIAPFVHALHTVLDTDKDNDAHATVAPLFPPVIGEIRVIHGDPGDADSKFIAGLKGTNSANEGVCNPGQLTDLGKATMHSFGASLRREYSDNLNFLPQILDPDFIANNLYVRSTGYVRTIESVQYLLAGLFPLHTRPLGKKGDILIHISARENMYIDMGCKRLRQILEPFRAAAKANTAEETARIMKKLESLFPDMGKKETAPVVSSTPGAPAEPLSLAEKRAKQFNFREIDLFYDTFKCMSASSIPFPPGVTPSDMDSLSHIFMESFIGGIADAATPSKSDLKTAQTVRKLLMGRFVGDLLHTMDENIKNPKNGVKLGIFSGHDTTIGPLLVSLGLFEGETRAWPKFASNIAFEVFQDTKRNSNALNAGDEGRYVRVKYNGVAMGLEACKSKGSHYMGDPTLCTYKAFSAAMRTLIPKNYEQECAPI</sequence>
<dbReference type="PANTHER" id="PTHR11567:SF110">
    <property type="entry name" value="2-PHOSPHOXYLOSE PHOSPHATASE 1"/>
    <property type="match status" value="1"/>
</dbReference>
<dbReference type="InterPro" id="IPR050645">
    <property type="entry name" value="Histidine_acid_phosphatase"/>
</dbReference>
<dbReference type="SUPFAM" id="SSF53254">
    <property type="entry name" value="Phosphoglycerate mutase-like"/>
    <property type="match status" value="1"/>
</dbReference>
<dbReference type="STRING" id="246404.A0A507DLG6"/>
<dbReference type="InterPro" id="IPR029033">
    <property type="entry name" value="His_PPase_superfam"/>
</dbReference>
<dbReference type="Proteomes" id="UP000320333">
    <property type="component" value="Unassembled WGS sequence"/>
</dbReference>
<dbReference type="PROSITE" id="PS00778">
    <property type="entry name" value="HIS_ACID_PHOSPHAT_2"/>
    <property type="match status" value="1"/>
</dbReference>
<evidence type="ECO:0000256" key="1">
    <source>
        <dbReference type="ARBA" id="ARBA00005375"/>
    </source>
</evidence>
<accession>A0A507DLG6</accession>
<evidence type="ECO:0008006" key="5">
    <source>
        <dbReference type="Google" id="ProtNLM"/>
    </source>
</evidence>
<proteinExistence type="inferred from homology"/>
<dbReference type="Gene3D" id="3.40.50.1240">
    <property type="entry name" value="Phosphoglycerate mutase-like"/>
    <property type="match status" value="1"/>
</dbReference>
<keyword evidence="2" id="KW-0378">Hydrolase</keyword>
<evidence type="ECO:0000256" key="2">
    <source>
        <dbReference type="ARBA" id="ARBA00022801"/>
    </source>
</evidence>
<dbReference type="OrthoDB" id="10257284at2759"/>
<protein>
    <recommendedName>
        <fullName evidence="5">Acid phosphatase</fullName>
    </recommendedName>
</protein>
<name>A0A507DLG6_9FUNG</name>
<dbReference type="CDD" id="cd07061">
    <property type="entry name" value="HP_HAP_like"/>
    <property type="match status" value="1"/>
</dbReference>
<gene>
    <name evidence="3" type="ORF">CcCBS67573_g09865</name>
</gene>
<dbReference type="GO" id="GO:0016791">
    <property type="term" value="F:phosphatase activity"/>
    <property type="evidence" value="ECO:0007669"/>
    <property type="project" value="TreeGrafter"/>
</dbReference>
<comment type="caution">
    <text evidence="3">The sequence shown here is derived from an EMBL/GenBank/DDBJ whole genome shotgun (WGS) entry which is preliminary data.</text>
</comment>
<dbReference type="InterPro" id="IPR033379">
    <property type="entry name" value="Acid_Pase_AS"/>
</dbReference>
<dbReference type="InterPro" id="IPR000560">
    <property type="entry name" value="His_Pase_clade-2"/>
</dbReference>
<keyword evidence="4" id="KW-1185">Reference proteome</keyword>
<comment type="similarity">
    <text evidence="1">Belongs to the histidine acid phosphatase family.</text>
</comment>
<dbReference type="EMBL" id="QEAP01001034">
    <property type="protein sequence ID" value="TPX52463.1"/>
    <property type="molecule type" value="Genomic_DNA"/>
</dbReference>
<dbReference type="Pfam" id="PF00328">
    <property type="entry name" value="His_Phos_2"/>
    <property type="match status" value="1"/>
</dbReference>
<dbReference type="PROSITE" id="PS00616">
    <property type="entry name" value="HIS_ACID_PHOSPHAT_1"/>
    <property type="match status" value="1"/>
</dbReference>
<dbReference type="PANTHER" id="PTHR11567">
    <property type="entry name" value="ACID PHOSPHATASE-RELATED"/>
    <property type="match status" value="1"/>
</dbReference>
<evidence type="ECO:0000313" key="4">
    <source>
        <dbReference type="Proteomes" id="UP000320333"/>
    </source>
</evidence>
<organism evidence="3 4">
    <name type="scientific">Chytriomyces confervae</name>
    <dbReference type="NCBI Taxonomy" id="246404"/>
    <lineage>
        <taxon>Eukaryota</taxon>
        <taxon>Fungi</taxon>
        <taxon>Fungi incertae sedis</taxon>
        <taxon>Chytridiomycota</taxon>
        <taxon>Chytridiomycota incertae sedis</taxon>
        <taxon>Chytridiomycetes</taxon>
        <taxon>Chytridiales</taxon>
        <taxon>Chytriomycetaceae</taxon>
        <taxon>Chytriomyces</taxon>
    </lineage>
</organism>
<evidence type="ECO:0000313" key="3">
    <source>
        <dbReference type="EMBL" id="TPX52463.1"/>
    </source>
</evidence>